<dbReference type="GO" id="GO:0015074">
    <property type="term" value="P:DNA integration"/>
    <property type="evidence" value="ECO:0007669"/>
    <property type="project" value="InterPro"/>
</dbReference>
<reference evidence="3 4" key="1">
    <citation type="submission" date="2017-12" db="EMBL/GenBank/DDBJ databases">
        <title>Sequencing the genomes of 1000 Actinobacteria strains.</title>
        <authorList>
            <person name="Klenk H.-P."/>
        </authorList>
    </citation>
    <scope>NUCLEOTIDE SEQUENCE [LARGE SCALE GENOMIC DNA]</scope>
    <source>
        <strain evidence="3 4">DSM 44489</strain>
    </source>
</reference>
<dbReference type="PANTHER" id="PTHR30349">
    <property type="entry name" value="PHAGE INTEGRASE-RELATED"/>
    <property type="match status" value="1"/>
</dbReference>
<gene>
    <name evidence="3" type="ORF">ATK86_2683</name>
</gene>
<dbReference type="InterPro" id="IPR002104">
    <property type="entry name" value="Integrase_catalytic"/>
</dbReference>
<feature type="domain" description="Tyr recombinase" evidence="2">
    <location>
        <begin position="116"/>
        <end position="315"/>
    </location>
</feature>
<dbReference type="InterPro" id="IPR013762">
    <property type="entry name" value="Integrase-like_cat_sf"/>
</dbReference>
<dbReference type="AlphaFoldDB" id="A0A2N3V9K0"/>
<name>A0A2N3V9K0_9NOCA</name>
<dbReference type="SUPFAM" id="SSF56349">
    <property type="entry name" value="DNA breaking-rejoining enzymes"/>
    <property type="match status" value="1"/>
</dbReference>
<dbReference type="GO" id="GO:0003677">
    <property type="term" value="F:DNA binding"/>
    <property type="evidence" value="ECO:0007669"/>
    <property type="project" value="InterPro"/>
</dbReference>
<dbReference type="EMBL" id="PJMW01000002">
    <property type="protein sequence ID" value="PKV78319.1"/>
    <property type="molecule type" value="Genomic_DNA"/>
</dbReference>
<evidence type="ECO:0000313" key="3">
    <source>
        <dbReference type="EMBL" id="PKV78319.1"/>
    </source>
</evidence>
<proteinExistence type="predicted"/>
<keyword evidence="1" id="KW-0233">DNA recombination</keyword>
<dbReference type="GO" id="GO:0006310">
    <property type="term" value="P:DNA recombination"/>
    <property type="evidence" value="ECO:0007669"/>
    <property type="project" value="UniProtKB-KW"/>
</dbReference>
<dbReference type="InterPro" id="IPR050090">
    <property type="entry name" value="Tyrosine_recombinase_XerCD"/>
</dbReference>
<keyword evidence="4" id="KW-1185">Reference proteome</keyword>
<organism evidence="3 4">
    <name type="scientific">Nocardia fluminea</name>
    <dbReference type="NCBI Taxonomy" id="134984"/>
    <lineage>
        <taxon>Bacteria</taxon>
        <taxon>Bacillati</taxon>
        <taxon>Actinomycetota</taxon>
        <taxon>Actinomycetes</taxon>
        <taxon>Mycobacteriales</taxon>
        <taxon>Nocardiaceae</taxon>
        <taxon>Nocardia</taxon>
    </lineage>
</organism>
<dbReference type="Proteomes" id="UP000233766">
    <property type="component" value="Unassembled WGS sequence"/>
</dbReference>
<protein>
    <submittedName>
        <fullName evidence="3">Phage integrase family protein</fullName>
    </submittedName>
</protein>
<dbReference type="Pfam" id="PF00589">
    <property type="entry name" value="Phage_integrase"/>
    <property type="match status" value="1"/>
</dbReference>
<dbReference type="PROSITE" id="PS51898">
    <property type="entry name" value="TYR_RECOMBINASE"/>
    <property type="match status" value="1"/>
</dbReference>
<accession>A0A2N3V9K0</accession>
<evidence type="ECO:0000313" key="4">
    <source>
        <dbReference type="Proteomes" id="UP000233766"/>
    </source>
</evidence>
<dbReference type="InterPro" id="IPR011010">
    <property type="entry name" value="DNA_brk_join_enz"/>
</dbReference>
<evidence type="ECO:0000256" key="1">
    <source>
        <dbReference type="ARBA" id="ARBA00023172"/>
    </source>
</evidence>
<dbReference type="Gene3D" id="1.10.443.10">
    <property type="entry name" value="Intergrase catalytic core"/>
    <property type="match status" value="1"/>
</dbReference>
<comment type="caution">
    <text evidence="3">The sequence shown here is derived from an EMBL/GenBank/DDBJ whole genome shotgun (WGS) entry which is preliminary data.</text>
</comment>
<sequence length="327" mass="36646">MYLSYCAATGLDWSAPTVWQLGAFLRWLVEQPLPQRGRLPRAEPAFRSKRTANAIVTTTCEFLRFGCLHRWVDPEVVAPLTQAKFLAFLPEGFDPGEDGRFRTAQVKLVKFRVAISGYEWLSAEQVTVLIELAARARDRFLVSLLATTGMRIGEALGLRREDMHLLSNSRDLGCSIEGPHVHIHRRRNANGAWAKARKPRSVPVTTSVVDHYVDYLVERGRVPEALDCDLVFVNLFHAPLGEGMKYGSAKEMFDRLARRAGFTARPHMLRHAAATRWLRNGTDRSVVQALLGHVSSKSMDLYTHVDDQEKRAAVNAVGAARSQEGTK</sequence>
<dbReference type="PANTHER" id="PTHR30349:SF64">
    <property type="entry name" value="PROPHAGE INTEGRASE INTD-RELATED"/>
    <property type="match status" value="1"/>
</dbReference>
<evidence type="ECO:0000259" key="2">
    <source>
        <dbReference type="PROSITE" id="PS51898"/>
    </source>
</evidence>